<proteinExistence type="predicted"/>
<organism evidence="2 3">
    <name type="scientific">Spirochaeta africana (strain ATCC 700263 / DSM 8902 / Z-7692)</name>
    <dbReference type="NCBI Taxonomy" id="889378"/>
    <lineage>
        <taxon>Bacteria</taxon>
        <taxon>Pseudomonadati</taxon>
        <taxon>Spirochaetota</taxon>
        <taxon>Spirochaetia</taxon>
        <taxon>Spirochaetales</taxon>
        <taxon>Spirochaetaceae</taxon>
        <taxon>Spirochaeta</taxon>
    </lineage>
</organism>
<gene>
    <name evidence="2" type="ordered locus">Spiaf_1793</name>
</gene>
<dbReference type="InterPro" id="IPR014756">
    <property type="entry name" value="Ig_E-set"/>
</dbReference>
<dbReference type="eggNOG" id="COG3507">
    <property type="taxonomic scope" value="Bacteria"/>
</dbReference>
<dbReference type="Proteomes" id="UP000007383">
    <property type="component" value="Chromosome"/>
</dbReference>
<evidence type="ECO:0008006" key="4">
    <source>
        <dbReference type="Google" id="ProtNLM"/>
    </source>
</evidence>
<dbReference type="EMBL" id="CP003282">
    <property type="protein sequence ID" value="AFG37850.1"/>
    <property type="molecule type" value="Genomic_DNA"/>
</dbReference>
<sequence>MFPPLLLTLFVCALPLSGWTTLTSRQHSSGDLWYAIQVDHPASRRHVQGSTLYFRGEELAIRARKTEHNWAGTNYYIEAYDEPDGRSRSRFANRSNTSGNTAINRTRTLRHDRHTITVSGWRDRLLKRNRERLGTISFSFVRDNTPPQLNWVGQVPHNGAVLAYPVRLRVAAADGLSGLAEVRHRIYRVDEDGNRQLLHDSSGEDTGPLADGSYHVVFTATDRVSNRSELELSFAVDTLDPVLGYTGTVPFLSDDEYSPWLPLPESGYLLRLDPQDPPRDGYASGVMAWYLRVFRRDAAGGYSEAVAAISDREGEYELRLTEGGDFLVAMQVEDAAGNRHEKAGFFRIDDQPPVITLPWTEPREIRWFHTPPELTADVEDNQSGLDSVAWMLGDELLASDPMVRVTRPGRHELRCVAHDRVGNSSEVMILVGIDYDPPMLGIAGYDKDTMHGDGFSLEPMAAAEAPWNSCSEGLAITWLAEDPVLPGRDPGSGVDPGSWRWRSDDSDWRRFGDEQPILRVLREGVTEAVVQVRDNAGNRQEQTVYLYRDTIGPVLEHIWYEAGNRSGRLAEVVYLQGMIEFHAEFSDAASGVAPDTAQWRVVGAAGDVVAEGSGLWLELETDALEDGSYRVGFRVQDRAGNWSQASWDSVGYRPFAIDTTPPTLGYVDPASALDWSDGRHLRFRVADAGSGVAGVEVRYRGTLLSAELADGLLSTGLPEELETGLHELQIRLYDTLGNTAWLNIPLRIDRTPPRLELLSDTGPDWQPDPARCRVLAVDDESGIADLRYTWYRLQHEGAEGEPAGSPEVQLADGLPASELWQPIAAGSTASGAELQQSASGIYLLVVSAVDQAGNTSLAHRLFRIDREAPDLTLELRNAAGFLLAEHAWIRDYGVVLRGCAIPGLSGVDPESWTAWLSDSETAGEPVGGLLDLDLYPDGVYEISMQVRSRAGAAAQAVSVIRIDRSPPQLCAEVYPWYDHAAGGVWVTQFEASDAISGLAETSGVQIGDGRYPLITPGEDVWSPLRMLLPEAAAWRFAAIPEQALSDGADLLAVGTEVPLVVYTYDHAGNRGELQRVVLYGGKSGSIAGVRLFGQDGAEIPADFGAAMANRVLLVVDPEGWGEPRVPEYPQGGAAVLSLLGLQYRWAAHGQAMDTLQWQWHPAAAGVAADTPLTFELEFPGDGEWLIQLRTVDAAGVAGPVHERVILVDGGLPLVPHVSSSVFPEGMRAEVAVPFSNGWFDLYPGREGFGNSGSVSLPVGFLYQLERGVASSGGFTAIEEIRGASIDAEDGTAQLTLYDLPDSLAGEHYRLQVRAVGRNGLVGPPARYRFVVDTSPPEGLVLFSRSHGEAGRWENCPVIDLSWNRPADAAGVGRYYVRIDCAGPAMDFVLDPEQLAAVCLAEALPAETGTLPAVAEALPVRPDGQWYAVPPVGDWMHLSVQLEDHQPESDRFGVFTAVVVAEDYAGNRSAAWRELLIDRSRPQLVFGTGTDGQTVGQPNGLPESHPDGLPFGVPAGQSDGQQVGVPAGQSGGLEIELLSAESAVRLILPDVSDTWLQDNPELLADAWMSLQRLRSTAVEDTAAPGGTATADGECLDSPDGAAGNCSGRWHLTADGAAQLQRASGLESLQLRLYAARDGVLHPTPRSWDLMSGSGEWDQTAVAGQTSPPGATGADDRPGLRIAGLTEGRVYELRLQLRDRAGNAREITQRFGTGATPLTALRVPWRWERDGVLIQGIYDEQQQVLEEAMLRLPAACKPRYPDGRPLGLLALDSVQLNTGQTEPVMARYTRQPVLIRVGSWDVLAHGITVQPDRGLLLDTAQVILGPDDRTAVFRDVWVTTAPTLRFARSARLEPDMPGYPWAAGFGGPDGAGSPGSVGVPGSRDNTGLRLSQIDGRPGWLIGTPGWLVLEGDAVAMGGTSQLHSELAALQPMNLSVPRILLNPPGGDNSLVMTGPYLDRGWIAADESPYVVMEGVRYALCEVELQSDRLRVYRGNLRLPEGWVPRTPEFRNAEFTIDGQWRGAQGFYLEPVAVYDADGGAVYLDDFRLEQGRLLSDTVRLSFSTEGDGVPEVLLTGVRLTDDGIDWGTDGIQAAPLRMQLHGFPLDLLDISVGYHGDSPVLMAGKAELQGLPPGFPTGSIPMRGLELCLFTGAILAPAAADTVFSLYDQHGQRILACRGLVLDQYGLQISRAEVWPLPEAEAVIFHMIPVEPGGRMQPVTAVGPYATLVLGDTILYPYGWQLEDGQLQLRGGLAVFPAGYAADGSAVFAQAELAATAGPLFFAKRMLEPGMLSGDIPVLMAGHELMLEQALLWCDGVQGRVTLSLPDPFAGTLSFLAARPGPSLHLGTPESSLLLHGYPVAVGTVDLGNSKLTLTDLVVYLDSLAEYPGTEACLVIPELVVFLEQMADAQPSAQPPTQTVLAAKPGLAEQPPLLSASGGGYAPLLRITRLQGRGSVDPRLRLISRNGYRMEVQGVSVDPELGFLFSGRVRLPQSLGSGRLEMPQDSMILTSQGVLTSQHLLFPDEQPQFHYGGIPVTVHAVELLQDRILFHATDVVIPLADLRVALPAFPVLLDSGESDGQLRYLGQGVSLGGNEVELVAAGLTNQGLTAWIRVRLGLLNGIELEFAPAIFHPDGRLSSPAVIPEIEVALPGGGRLVIQRLRLSGAGLEADRMVMASGGALSGQQLAARHVRIGFDGSFMMHPEPGASFELLGCRVYPEKIAVHDNELILQGHLRLAQSLPTGLAGRAAYLHELKLGLDGELKSLDACLAGRSVFSVWGDWRVYTHDLGIRFRSDQDTAPVLHAELVQLLFPAGLIGRGWRPPRVVLQGLQLDLVTGKPEMDSIALHDFRIREHGLELVLRELVFEADGTAGFSGYLQLGHESLPPVLQDVILDLHYLRVDAVGNLHALHGEAVGLTGVLGNGVHLQQGRLGVALQGETVQLTGAGELRLSSPFPDAGIRLDLQDFMLTPSDGQLRRLRALAEMPHLQLGYPPLSLEQASLELSVTEANPGSPELSVAGMAVLPAEFPGSLASARLELQELRYSAAGLLALQAELQLEPGAILAGGIELHHGTARLFGAPDPQLQVSGAAALGNSFPDGLRGMELQLADMTFDVRGNLQSLDCSAAWPLQGLGKWQIQDFLLEAILDDERQPVFGITGMLILPGSIGSGLPEFTAEIESFQIDSRGVIRELRAGADIPETVLFGGVRLSEARIGFSACSGIHSGELLADLEGLILLPSHLPGELGGRSLQIESFLLSSQKGLLECHLALAESLRVPLFAGVEAEITSLRIGSDGLHTAGLLHFAPDFPLDIGSVVLDELHISWDGQLLAVCGGLSHLFAEVGGFSAELHDLAFHADGISIRRLLLELPQPFERGRLELRNAGITAAGEFYGEAQVQSIGFDMAGFRIYFDQPRLNPADRLIGFRSAGIELPALLGGARFEVYGFRISPEGVGYSGGLLALPEFSIGGGLGFREVMVELMLDDGQMRIAGSGEAVVPGIGAFAAQVVFVDRCSMYPWGLQRAFFSYEVFGLGLPIANSGMYLNRLRGGLAYGVPDELPGPVQYLFDSGTRIEAGISMVDQTGGYLIDASVSTWIDITNWGIAVQGEAAVLRGLVRGELLAALTGHGFYGSVIVELVYVRGMVEVFVYTHQGVVRASGAGRVQFGLRRGLLLDKTILGVRVRIPGSNIWLAQVGAEVGMFTNGAEGIRGYADVPLLGETGVFVDRRGRFTLGNVSRYELYRPPPVAASQVSLPRHSSGVPGRFSGMMPLANSATGNDVSPPLDRIVFLVAYPAGNPVIRAISPGGERLQEGHPAVEMIYDDWGAALIVHAPEPGNWQVEVENLQDPLGYAIEAYTVATLPQLRLRVLEHGSILSAEGSVDRPGEVTLYLLENEHATAGRVIASSPVGSGSFRLEVPHEQLPTGVWSVAVGFAASDLPERRRVFPDRVTVTSPPAETLAAVEQFMVVDNRNGSVTLHFRHADQLRTAGYLLRYGRPGAVPREIDLGHLQMITLGGFPAGVPLRFGIAPYSISAAEPGRFLFTDTVLGVETGGQAAPVLALPDVVMLAAGERISLPLPIVAGKGDVRSWGIRILGLEDCLDAVDGPVQCAVATPGLNGHLSSARMLAGNTIPVELVLQAGLDVLPGIYRLGIRVENHDAVDRCVVEHLEIVVHDPQPLLYGCDPTELTGELPSRLTLYGSGLSGALQIVATDSRGDHYELAILSGDQQQRVIEIPTGISAGQLEVRARNRQGVSAAIPVAINRPDYHLQLLANHLYARPGGTAVLHIRAEDRHGYTAMAPVSIVLQDTDVPLTDPVATELAPGKVTRIELPVAPSAVPGRYFLLVSKPAADAVSLPLTILGDEDQDDDDADNNDAPILPVIQAVEPDSVYPGQIITIYGHGLNTIQTLHIADHPHPVQHHCEHRIEVQTTTATAPGRLALLTQDGRHVPGPWIDIRTRGLQLRGPERIQVAAGGSSETRYLLTGYAEPVQLRAELLQTAPEEAELPQTAQSQASATPGTTTRAPDAATAANPTGIELTITPAEAVPNAALQLGVTVPAGTAPGQLIPFRIQVHSSNAAVYSQLYGAIEVRAAIELLDRELPQGMVGAGYRARIQTTGGVDTVTVTHIAGRVPPGLQLMPDGWLTGVPREPGVFRMELELGDSAGSSNQATVVVRITPASWSQANMDESGTRWSPVPAPGTAAIRWRVPADGSGIRTSTSCTAVFGIDGLAVYEHSSGRLLFTHTEPVSRLLEHDGVWLQQLVLPEPVVSARGSDGRELWRRENTRILHLHAGELLAATEKGTLDRVLRIDPSTGQLRGRLAGSWHSEGQYISVSGNQRSEIWRWGRGGLQPVLALPAITAESAPAATQSAAAWELPYLLVSAAAALPGVAGPTGMIAAVDDANLYLICREGRLANTVEHRMHTPTLLAGNGKIYLSSPEETRVYAADGLDLLHTLPFGSYQAIGSGKAFVMPGEQALSVLHTAYLHTLWELELAAEQIVASAGMLLLLSQGELVCIGGGIMPPPRTTLLLDPPQPDGDNGFYRTIPGIRLDAVDPAGRVAATHYRLNSLQGYDRYTGRIELPAGGELQLQYYSIAYDGRRETARLQRLRLDSEPPVITTGVSAIPAGSGVDTVWLARGGSIPIQIDPGASGLAAASLQHEYQGREYTRQISRQHSVHLSGNGTHQLRIEARDHAGNHTVKTQRIGIDDSIPTATAWLHTVADRSWLKLTASCSPSGLAYFEYRLDTGTIRRSDGRIELPSHSNSPIVFRAVNQAGTVGEWQTFPDPGWERSAWIADLQFRVSRDGRQLVRNFDSRVATTGAAAGAILNRYPQLQGADYIRLAAADAGHAIHQELLSFTVLVDADIYILPDSTSRGLYPGFVPVEAGADQPGLLMLSATAGSRIYLSGSGSGSGRPDMVFVQRRHTLRIQSPRPETRAYGGDTLELAAAAAKTDSTLKWTLQLPGKEALTVLQQARGSVQLPFVSRSTAARLQLDQYSPDGRLLSSTGQMLQIETRAGVFLEHPGIHRQLLAGSTQPLVYSVQDWQGNPVPPDMVRWHIGDHAGARVEPIPAAGSFMVPSHTGSFQLQATVDIGNGTVITREFSFYAAASPAAIQLHRDHDGRLIPVTPGQEPWCPESADGSLRIHTGTGRYRLLLEPCSPDAATDSRFCSSSTAGTPSTTPHSTPDNTSHNPHQTPRRPMLLVHGRAYWPGATESGWSLDIQDTAGWLDIRFPDWLPPLQITIEPLMDQSHKEDQ</sequence>
<accession>H9UK07</accession>
<name>H9UK07_SPIAZ</name>
<dbReference type="PATRIC" id="fig|889378.3.peg.1782"/>
<feature type="region of interest" description="Disordered" evidence="1">
    <location>
        <begin position="1657"/>
        <end position="1677"/>
    </location>
</feature>
<dbReference type="eggNOG" id="COG1361">
    <property type="taxonomic scope" value="Bacteria"/>
</dbReference>
<feature type="region of interest" description="Disordered" evidence="1">
    <location>
        <begin position="5659"/>
        <end position="5693"/>
    </location>
</feature>
<evidence type="ECO:0000256" key="1">
    <source>
        <dbReference type="SAM" id="MobiDB-lite"/>
    </source>
</evidence>
<reference evidence="3" key="1">
    <citation type="journal article" date="2013" name="Stand. Genomic Sci.">
        <title>Complete genome sequence of the halophilic bacterium Spirochaeta africana type strain (Z-7692(T)) from the alkaline Lake Magadi in the East African Rift.</title>
        <authorList>
            <person name="Liolos K."/>
            <person name="Abt B."/>
            <person name="Scheuner C."/>
            <person name="Teshima H."/>
            <person name="Held B."/>
            <person name="Lapidus A."/>
            <person name="Nolan M."/>
            <person name="Lucas S."/>
            <person name="Deshpande S."/>
            <person name="Cheng J.F."/>
            <person name="Tapia R."/>
            <person name="Goodwin L.A."/>
            <person name="Pitluck S."/>
            <person name="Pagani I."/>
            <person name="Ivanova N."/>
            <person name="Mavromatis K."/>
            <person name="Mikhailova N."/>
            <person name="Huntemann M."/>
            <person name="Pati A."/>
            <person name="Chen A."/>
            <person name="Palaniappan K."/>
            <person name="Land M."/>
            <person name="Rohde M."/>
            <person name="Tindall B.J."/>
            <person name="Detter J.C."/>
            <person name="Goker M."/>
            <person name="Bristow J."/>
            <person name="Eisen J.A."/>
            <person name="Markowitz V."/>
            <person name="Hugenholtz P."/>
            <person name="Woyke T."/>
            <person name="Klenk H.P."/>
            <person name="Kyrpides N.C."/>
        </authorList>
    </citation>
    <scope>NUCLEOTIDE SEQUENCE</scope>
    <source>
        <strain evidence="3">ATCC 700263 / DSM 8902 / Z-7692</strain>
    </source>
</reference>
<keyword evidence="3" id="KW-1185">Reference proteome</keyword>
<dbReference type="InterPro" id="IPR013783">
    <property type="entry name" value="Ig-like_fold"/>
</dbReference>
<dbReference type="HOGENOM" id="CLU_223356_0_0_12"/>
<dbReference type="KEGG" id="sfc:Spiaf_1793"/>
<dbReference type="Gene3D" id="2.60.40.10">
    <property type="entry name" value="Immunoglobulins"/>
    <property type="match status" value="1"/>
</dbReference>
<dbReference type="eggNOG" id="COG4733">
    <property type="taxonomic scope" value="Bacteria"/>
</dbReference>
<dbReference type="STRING" id="889378.Spiaf_1793"/>
<feature type="compositionally biased region" description="Low complexity" evidence="1">
    <location>
        <begin position="5664"/>
        <end position="5683"/>
    </location>
</feature>
<evidence type="ECO:0000313" key="2">
    <source>
        <dbReference type="EMBL" id="AFG37850.1"/>
    </source>
</evidence>
<feature type="region of interest" description="Disordered" evidence="1">
    <location>
        <begin position="4496"/>
        <end position="4521"/>
    </location>
</feature>
<protein>
    <recommendedName>
        <fullName evidence="4">Ig-like domain-containing protein</fullName>
    </recommendedName>
</protein>
<dbReference type="SUPFAM" id="SSF81296">
    <property type="entry name" value="E set domains"/>
    <property type="match status" value="1"/>
</dbReference>
<evidence type="ECO:0000313" key="3">
    <source>
        <dbReference type="Proteomes" id="UP000007383"/>
    </source>
</evidence>
<feature type="compositionally biased region" description="Low complexity" evidence="1">
    <location>
        <begin position="4509"/>
        <end position="4521"/>
    </location>
</feature>